<gene>
    <name evidence="3" type="ORF">DCC81_01725</name>
</gene>
<evidence type="ECO:0000256" key="1">
    <source>
        <dbReference type="SAM" id="SignalP"/>
    </source>
</evidence>
<reference evidence="3 4" key="1">
    <citation type="submission" date="2018-04" db="EMBL/GenBank/DDBJ databases">
        <title>Chitinophaga fuyangensis sp. nov., isolated from soil in a chemical factory.</title>
        <authorList>
            <person name="Chen K."/>
        </authorList>
    </citation>
    <scope>NUCLEOTIDE SEQUENCE [LARGE SCALE GENOMIC DNA]</scope>
    <source>
        <strain evidence="3 4">LY-1</strain>
    </source>
</reference>
<dbReference type="InterPro" id="IPR051686">
    <property type="entry name" value="Lipoprotein_DolP"/>
</dbReference>
<protein>
    <submittedName>
        <fullName evidence="3">Transporter</fullName>
    </submittedName>
</protein>
<organism evidence="3 4">
    <name type="scientific">Chitinophaga parva</name>
    <dbReference type="NCBI Taxonomy" id="2169414"/>
    <lineage>
        <taxon>Bacteria</taxon>
        <taxon>Pseudomonadati</taxon>
        <taxon>Bacteroidota</taxon>
        <taxon>Chitinophagia</taxon>
        <taxon>Chitinophagales</taxon>
        <taxon>Chitinophagaceae</taxon>
        <taxon>Chitinophaga</taxon>
    </lineage>
</organism>
<keyword evidence="4" id="KW-1185">Reference proteome</keyword>
<dbReference type="AlphaFoldDB" id="A0A2T7BKM6"/>
<accession>A0A2T7BKM6</accession>
<evidence type="ECO:0000313" key="4">
    <source>
        <dbReference type="Proteomes" id="UP000244450"/>
    </source>
</evidence>
<proteinExistence type="predicted"/>
<dbReference type="InterPro" id="IPR007055">
    <property type="entry name" value="BON_dom"/>
</dbReference>
<comment type="caution">
    <text evidence="3">The sequence shown here is derived from an EMBL/GenBank/DDBJ whole genome shotgun (WGS) entry which is preliminary data.</text>
</comment>
<dbReference type="Proteomes" id="UP000244450">
    <property type="component" value="Unassembled WGS sequence"/>
</dbReference>
<dbReference type="PANTHER" id="PTHR34606:SF15">
    <property type="entry name" value="BON DOMAIN-CONTAINING PROTEIN"/>
    <property type="match status" value="1"/>
</dbReference>
<evidence type="ECO:0000259" key="2">
    <source>
        <dbReference type="PROSITE" id="PS50914"/>
    </source>
</evidence>
<feature type="chain" id="PRO_5015570421" evidence="1">
    <location>
        <begin position="18"/>
        <end position="163"/>
    </location>
</feature>
<dbReference type="OrthoDB" id="1097785at2"/>
<feature type="domain" description="BON" evidence="2">
    <location>
        <begin position="18"/>
        <end position="86"/>
    </location>
</feature>
<dbReference type="Pfam" id="PF04972">
    <property type="entry name" value="BON"/>
    <property type="match status" value="2"/>
</dbReference>
<sequence length="163" mass="16832">MKKASFFLAGLLALSMAACKPSDKDIQKDVNEKLTSAAPGVNGQVHDGVVTLSGEVKEDSIKANAATAVQGIKGVKSVDNQVTVAAPPPPPAAPEPVVISPDVTLQKSIDSGFTANGLTGITATVNNGEVTLTGSVQKASLRKIMQVVHESHPKKVNNQLTLK</sequence>
<dbReference type="PROSITE" id="PS50914">
    <property type="entry name" value="BON"/>
    <property type="match status" value="1"/>
</dbReference>
<dbReference type="RefSeq" id="WP_108684868.1">
    <property type="nucleotide sequence ID" value="NZ_QCYK01000001.1"/>
</dbReference>
<feature type="signal peptide" evidence="1">
    <location>
        <begin position="1"/>
        <end position="17"/>
    </location>
</feature>
<dbReference type="Gene3D" id="3.30.1340.30">
    <property type="match status" value="1"/>
</dbReference>
<keyword evidence="1" id="KW-0732">Signal</keyword>
<dbReference type="PROSITE" id="PS51257">
    <property type="entry name" value="PROKAR_LIPOPROTEIN"/>
    <property type="match status" value="1"/>
</dbReference>
<dbReference type="EMBL" id="QCYK01000001">
    <property type="protein sequence ID" value="PUZ28228.1"/>
    <property type="molecule type" value="Genomic_DNA"/>
</dbReference>
<evidence type="ECO:0000313" key="3">
    <source>
        <dbReference type="EMBL" id="PUZ28228.1"/>
    </source>
</evidence>
<dbReference type="PANTHER" id="PTHR34606">
    <property type="entry name" value="BON DOMAIN-CONTAINING PROTEIN"/>
    <property type="match status" value="1"/>
</dbReference>
<name>A0A2T7BKM6_9BACT</name>